<keyword evidence="6 10" id="KW-0378">Hydrolase</keyword>
<keyword evidence="5 10" id="KW-0479">Metal-binding</keyword>
<evidence type="ECO:0000256" key="5">
    <source>
        <dbReference type="ARBA" id="ARBA00022723"/>
    </source>
</evidence>
<dbReference type="GO" id="GO:0005634">
    <property type="term" value="C:nucleus"/>
    <property type="evidence" value="ECO:0007669"/>
    <property type="project" value="TreeGrafter"/>
</dbReference>
<dbReference type="EMBL" id="LR027886">
    <property type="protein sequence ID" value="VCV25295.1"/>
    <property type="molecule type" value="mRNA"/>
</dbReference>
<comment type="function">
    <text evidence="8 10">Metal-dependent phosphatase that shows phosphatase activity against several substrates, including fructose-1-phosphate and fructose-6-phosphate. Its preference for fructose-1-phosphate, a strong glycating agent that causes DNA damage rather than a canonical yeast metabolite, suggests a damage-control function in hexose phosphate metabolism. Has also been shown to have O-methyltransferase activity that methylates glutamate residues of target proteins to form gamma-glutamyl methyl ester residues. Possibly methylates PCNA, suggesting it is involved in the DNA damage response.</text>
</comment>
<keyword evidence="7 10" id="KW-0464">Manganese</keyword>
<dbReference type="GO" id="GO:0008983">
    <property type="term" value="F:protein-glutamate O-methyltransferase activity"/>
    <property type="evidence" value="ECO:0007669"/>
    <property type="project" value="RHEA"/>
</dbReference>
<sequence>MEIVIDSETPPNEKLCAKYKKSFAYPTVTERLPVIVTSIIDTLVRDKNELSDECRTESKSVIGELSELKYMLQTAKPIVSFTSSEPDTEQWNKHVERYQNQVNEELTFYNGPWLFVECYLYRRIREIFILSESLKEYDPFGDKKETVLTNSLPVMEPVFEHLLQDNILDTSPLKTTDLIQEFSKLIKLCLWANRVDLSMSSGNTDNCCNQLNIDEWDKYILSDDTEKVLNIIFSPSSPTKGEKIVDYVLDNSGLELLSDLCLADFLVTRCGVDRVRLRVKRIPWFVSDVTTIDLEHTLKVFSESQSQQCRTLGTRWREYIDKGIWTVTGDVYWTLGLSYDEMQEADPGLYSELEKAALIIFKGDLNYRKLIQDTAWAPGTSLSTALGRFHPGPLVAIRTLKADTVAGIESELYNATSSKSPDWLISGQYGLIQFDSYVQ</sequence>
<dbReference type="PANTHER" id="PTHR12260">
    <property type="entry name" value="DAMAGE-CONTROL PHOSPHATASE ARMT1"/>
    <property type="match status" value="1"/>
</dbReference>
<evidence type="ECO:0000256" key="8">
    <source>
        <dbReference type="ARBA" id="ARBA00045980"/>
    </source>
</evidence>
<evidence type="ECO:0000256" key="3">
    <source>
        <dbReference type="ARBA" id="ARBA00009519"/>
    </source>
</evidence>
<evidence type="ECO:0000259" key="11">
    <source>
        <dbReference type="Pfam" id="PF01937"/>
    </source>
</evidence>
<dbReference type="Pfam" id="PF01937">
    <property type="entry name" value="ARMT1-like_dom"/>
    <property type="match status" value="1"/>
</dbReference>
<dbReference type="PANTHER" id="PTHR12260:SF6">
    <property type="entry name" value="DAMAGE-CONTROL PHOSPHATASE ARMT1"/>
    <property type="match status" value="1"/>
</dbReference>
<evidence type="ECO:0000256" key="2">
    <source>
        <dbReference type="ARBA" id="ARBA00001326"/>
    </source>
</evidence>
<dbReference type="EC" id="3.1.3.-" evidence="10"/>
<dbReference type="GO" id="GO:0097023">
    <property type="term" value="F:fructose 6-phosphate aldolase activity"/>
    <property type="evidence" value="ECO:0007669"/>
    <property type="project" value="RHEA"/>
</dbReference>
<dbReference type="GO" id="GO:0032259">
    <property type="term" value="P:methylation"/>
    <property type="evidence" value="ECO:0007669"/>
    <property type="project" value="UniProtKB-KW"/>
</dbReference>
<organism evidence="12">
    <name type="scientific">Gerris buenoi</name>
    <name type="common">Blue-winged water strider</name>
    <dbReference type="NCBI Taxonomy" id="56086"/>
    <lineage>
        <taxon>Eukaryota</taxon>
        <taxon>Metazoa</taxon>
        <taxon>Ecdysozoa</taxon>
        <taxon>Arthropoda</taxon>
        <taxon>Hexapoda</taxon>
        <taxon>Insecta</taxon>
        <taxon>Pterygota</taxon>
        <taxon>Neoptera</taxon>
        <taxon>Paraneoptera</taxon>
        <taxon>Hemiptera</taxon>
        <taxon>Heteroptera</taxon>
        <taxon>Gerromorpha</taxon>
        <taxon>Gerroidea</taxon>
        <taxon>Gerridae</taxon>
        <taxon>Gerrinae</taxon>
        <taxon>Gerris</taxon>
    </lineage>
</organism>
<evidence type="ECO:0000313" key="12">
    <source>
        <dbReference type="EMBL" id="VCV25295.1"/>
    </source>
</evidence>
<reference evidence="12" key="1">
    <citation type="submission" date="2018-10" db="EMBL/GenBank/DDBJ databases">
        <authorList>
            <person name="Finet C."/>
        </authorList>
    </citation>
    <scope>NUCLEOTIDE SEQUENCE</scope>
    <source>
        <tissue evidence="12">Embryos</tissue>
    </source>
</reference>
<proteinExistence type="evidence at transcript level"/>
<keyword evidence="4" id="KW-0533">Nickel</keyword>
<evidence type="ECO:0000256" key="4">
    <source>
        <dbReference type="ARBA" id="ARBA00022596"/>
    </source>
</evidence>
<dbReference type="AlphaFoldDB" id="A0A4U8V9P5"/>
<comment type="cofactor">
    <cofactor evidence="10">
        <name>Mn(2+)</name>
        <dbReference type="ChEBI" id="CHEBI:29035"/>
    </cofactor>
    <cofactor evidence="10">
        <name>Ni(2+)</name>
        <dbReference type="ChEBI" id="CHEBI:49786"/>
    </cofactor>
</comment>
<dbReference type="GO" id="GO:0006974">
    <property type="term" value="P:DNA damage response"/>
    <property type="evidence" value="ECO:0007669"/>
    <property type="project" value="TreeGrafter"/>
</dbReference>
<accession>A0A4U8V9P5</accession>
<name>A0A4U8V9P5_GERBU</name>
<evidence type="ECO:0000256" key="7">
    <source>
        <dbReference type="ARBA" id="ARBA00023211"/>
    </source>
</evidence>
<evidence type="ECO:0000256" key="9">
    <source>
        <dbReference type="ARBA" id="ARBA00048809"/>
    </source>
</evidence>
<dbReference type="InterPro" id="IPR036075">
    <property type="entry name" value="ARMT-1-like_metal-bd_sf"/>
</dbReference>
<keyword evidence="12" id="KW-0808">Transferase</keyword>
<comment type="catalytic activity">
    <reaction evidence="1 10">
        <text>L-glutamyl-[protein] + S-adenosyl-L-methionine = [protein]-L-glutamate 5-O-methyl ester + S-adenosyl-L-homocysteine</text>
        <dbReference type="Rhea" id="RHEA:24452"/>
        <dbReference type="Rhea" id="RHEA-COMP:10208"/>
        <dbReference type="Rhea" id="RHEA-COMP:10311"/>
        <dbReference type="ChEBI" id="CHEBI:29973"/>
        <dbReference type="ChEBI" id="CHEBI:57856"/>
        <dbReference type="ChEBI" id="CHEBI:59789"/>
        <dbReference type="ChEBI" id="CHEBI:82795"/>
    </reaction>
</comment>
<dbReference type="GO" id="GO:0103026">
    <property type="term" value="F:fructose-1-phosphatase activity"/>
    <property type="evidence" value="ECO:0007669"/>
    <property type="project" value="RHEA"/>
</dbReference>
<dbReference type="GO" id="GO:0046872">
    <property type="term" value="F:metal ion binding"/>
    <property type="evidence" value="ECO:0007669"/>
    <property type="project" value="UniProtKB-UniRule"/>
</dbReference>
<protein>
    <recommendedName>
        <fullName evidence="10">Sugar phosphate phosphatase</fullName>
        <ecNumber evidence="10">2.1.1.-</ecNumber>
        <ecNumber evidence="10">3.1.3.-</ecNumber>
    </recommendedName>
</protein>
<dbReference type="EC" id="2.1.1.-" evidence="10"/>
<feature type="domain" description="Damage-control phosphatase ARMT1-like metal-binding" evidence="11">
    <location>
        <begin position="27"/>
        <end position="409"/>
    </location>
</feature>
<dbReference type="SUPFAM" id="SSF111321">
    <property type="entry name" value="AF1104-like"/>
    <property type="match status" value="1"/>
</dbReference>
<comment type="domain">
    <text evidence="10">Subfamily III proteins have a conserved RTxK motif about 40-50 residues from the C-terminus; the threonine may be replaced by serine or cysteine.</text>
</comment>
<dbReference type="InterPro" id="IPR002791">
    <property type="entry name" value="ARMT1-like_metal-bd"/>
</dbReference>
<evidence type="ECO:0000256" key="1">
    <source>
        <dbReference type="ARBA" id="ARBA00000807"/>
    </source>
</evidence>
<keyword evidence="10 12" id="KW-0489">Methyltransferase</keyword>
<comment type="similarity">
    <text evidence="3 10">Belongs to the damage-control phosphatase family. Sugar phosphate phosphatase III subfamily.</text>
</comment>
<dbReference type="Gene3D" id="3.40.50.10880">
    <property type="entry name" value="Uncharacterised protein PF01937, DUF89, domain 3"/>
    <property type="match status" value="1"/>
</dbReference>
<dbReference type="InterPro" id="IPR039763">
    <property type="entry name" value="ARMT1"/>
</dbReference>
<evidence type="ECO:0000256" key="10">
    <source>
        <dbReference type="RuleBase" id="RU367030"/>
    </source>
</evidence>
<evidence type="ECO:0000256" key="6">
    <source>
        <dbReference type="ARBA" id="ARBA00022801"/>
    </source>
</evidence>
<dbReference type="Gene3D" id="1.20.930.60">
    <property type="match status" value="1"/>
</dbReference>
<comment type="catalytic activity">
    <reaction evidence="9 10">
        <text>beta-D-fructose 6-phosphate = dihydroxyacetone + D-glyceraldehyde 3-phosphate</text>
        <dbReference type="Rhea" id="RHEA:28002"/>
        <dbReference type="ChEBI" id="CHEBI:16016"/>
        <dbReference type="ChEBI" id="CHEBI:57634"/>
        <dbReference type="ChEBI" id="CHEBI:59776"/>
    </reaction>
</comment>
<comment type="catalytic activity">
    <reaction evidence="2 10">
        <text>beta-D-fructose 1-phosphate + H2O = D-fructose + phosphate</text>
        <dbReference type="Rhea" id="RHEA:35603"/>
        <dbReference type="ChEBI" id="CHEBI:15377"/>
        <dbReference type="ChEBI" id="CHEBI:37721"/>
        <dbReference type="ChEBI" id="CHEBI:43474"/>
        <dbReference type="ChEBI" id="CHEBI:138881"/>
    </reaction>
</comment>